<dbReference type="InterPro" id="IPR000837">
    <property type="entry name" value="AP-1"/>
</dbReference>
<dbReference type="PANTHER" id="PTHR23351">
    <property type="entry name" value="FOS TRANSCRIPTION FACTOR-RELATED"/>
    <property type="match status" value="1"/>
</dbReference>
<feature type="region of interest" description="Disordered" evidence="3">
    <location>
        <begin position="61"/>
        <end position="85"/>
    </location>
</feature>
<evidence type="ECO:0000259" key="4">
    <source>
        <dbReference type="PROSITE" id="PS50217"/>
    </source>
</evidence>
<evidence type="ECO:0000256" key="1">
    <source>
        <dbReference type="ARBA" id="ARBA00023242"/>
    </source>
</evidence>
<proteinExistence type="predicted"/>
<reference evidence="5" key="1">
    <citation type="submission" date="2023-06" db="EMBL/GenBank/DDBJ databases">
        <title>Reference genome for the Northern bat (Eptesicus nilssonii), a most northern bat species.</title>
        <authorList>
            <person name="Laine V.N."/>
            <person name="Pulliainen A.T."/>
            <person name="Lilley T.M."/>
        </authorList>
    </citation>
    <scope>NUCLEOTIDE SEQUENCE</scope>
    <source>
        <strain evidence="5">BLF_Eptnil</strain>
        <tissue evidence="5">Kidney</tissue>
    </source>
</reference>
<dbReference type="PANTHER" id="PTHR23351:SF10">
    <property type="entry name" value="JUN DIMERIZATION PROTEIN 2"/>
    <property type="match status" value="1"/>
</dbReference>
<organism evidence="5 6">
    <name type="scientific">Cnephaeus nilssonii</name>
    <name type="common">Northern bat</name>
    <name type="synonym">Eptesicus nilssonii</name>
    <dbReference type="NCBI Taxonomy" id="3371016"/>
    <lineage>
        <taxon>Eukaryota</taxon>
        <taxon>Metazoa</taxon>
        <taxon>Chordata</taxon>
        <taxon>Craniata</taxon>
        <taxon>Vertebrata</taxon>
        <taxon>Euteleostomi</taxon>
        <taxon>Mammalia</taxon>
        <taxon>Eutheria</taxon>
        <taxon>Laurasiatheria</taxon>
        <taxon>Chiroptera</taxon>
        <taxon>Yangochiroptera</taxon>
        <taxon>Vespertilionidae</taxon>
        <taxon>Cnephaeus</taxon>
    </lineage>
</organism>
<keyword evidence="2" id="KW-0175">Coiled coil</keyword>
<dbReference type="Proteomes" id="UP001177744">
    <property type="component" value="Unassembled WGS sequence"/>
</dbReference>
<name>A0AA40I2U0_CNENI</name>
<feature type="domain" description="BZIP" evidence="4">
    <location>
        <begin position="71"/>
        <end position="134"/>
    </location>
</feature>
<evidence type="ECO:0000256" key="2">
    <source>
        <dbReference type="SAM" id="Coils"/>
    </source>
</evidence>
<evidence type="ECO:0000313" key="5">
    <source>
        <dbReference type="EMBL" id="KAK1341996.1"/>
    </source>
</evidence>
<dbReference type="InterPro" id="IPR046347">
    <property type="entry name" value="bZIP_sf"/>
</dbReference>
<accession>A0AA40I2U0</accession>
<dbReference type="SMART" id="SM00338">
    <property type="entry name" value="BRLZ"/>
    <property type="match status" value="1"/>
</dbReference>
<dbReference type="GO" id="GO:0000981">
    <property type="term" value="F:DNA-binding transcription factor activity, RNA polymerase II-specific"/>
    <property type="evidence" value="ECO:0007669"/>
    <property type="project" value="TreeGrafter"/>
</dbReference>
<dbReference type="InterPro" id="IPR004827">
    <property type="entry name" value="bZIP"/>
</dbReference>
<sequence length="383" mass="42453">MPGQIPDPSMTVGSLPGLRPLTRLPSSALTAEELIYADIHNIGATITPLHFLEVKLGKRPQPVKSELEEEEERRKGRREKNKVVAAPCQEKKKERKECLQRESEWLELMSAELKTQMEELKQERQQFILMLNRHRPTCIVRTDSVKTPDSEGNPLLEPLEKKREEEGVPEGSSLLHEKLFSEAQHSQHQRGFFEKLRSATPGEETQADETQDRALRPKLAGGRTEALGWRDAQPGSCGHFSCRSARAPTQRTSEQPGKAMIRLEKGTVPGLLYPPTMVQLSPAWSSSLGASSPALRELLGRGLTWSRDPASSGPRGMCPHLDPGAPWPHRTRGRPPWTRDPASPDRDPGSRPGGAASALGPRTSLTRIQGRTASPGLISDFIW</sequence>
<dbReference type="GO" id="GO:0000978">
    <property type="term" value="F:RNA polymerase II cis-regulatory region sequence-specific DNA binding"/>
    <property type="evidence" value="ECO:0007669"/>
    <property type="project" value="TreeGrafter"/>
</dbReference>
<dbReference type="GO" id="GO:0005634">
    <property type="term" value="C:nucleus"/>
    <property type="evidence" value="ECO:0007669"/>
    <property type="project" value="TreeGrafter"/>
</dbReference>
<dbReference type="Gene3D" id="1.20.5.170">
    <property type="match status" value="1"/>
</dbReference>
<feature type="coiled-coil region" evidence="2">
    <location>
        <begin position="103"/>
        <end position="130"/>
    </location>
</feature>
<dbReference type="AlphaFoldDB" id="A0AA40I2U0"/>
<gene>
    <name evidence="5" type="ORF">QTO34_016749</name>
</gene>
<feature type="region of interest" description="Disordered" evidence="3">
    <location>
        <begin position="142"/>
        <end position="225"/>
    </location>
</feature>
<protein>
    <recommendedName>
        <fullName evidence="4">BZIP domain-containing protein</fullName>
    </recommendedName>
</protein>
<feature type="region of interest" description="Disordered" evidence="3">
    <location>
        <begin position="1"/>
        <end position="20"/>
    </location>
</feature>
<comment type="caution">
    <text evidence="5">The sequence shown here is derived from an EMBL/GenBank/DDBJ whole genome shotgun (WGS) entry which is preliminary data.</text>
</comment>
<keyword evidence="6" id="KW-1185">Reference proteome</keyword>
<dbReference type="SUPFAM" id="SSF57959">
    <property type="entry name" value="Leucine zipper domain"/>
    <property type="match status" value="1"/>
</dbReference>
<dbReference type="PRINTS" id="PR00042">
    <property type="entry name" value="LEUZIPPRFOS"/>
</dbReference>
<evidence type="ECO:0000256" key="3">
    <source>
        <dbReference type="SAM" id="MobiDB-lite"/>
    </source>
</evidence>
<feature type="region of interest" description="Disordered" evidence="3">
    <location>
        <begin position="306"/>
        <end position="371"/>
    </location>
</feature>
<evidence type="ECO:0000313" key="6">
    <source>
        <dbReference type="Proteomes" id="UP001177744"/>
    </source>
</evidence>
<keyword evidence="1" id="KW-0539">Nucleus</keyword>
<feature type="non-terminal residue" evidence="5">
    <location>
        <position position="383"/>
    </location>
</feature>
<dbReference type="PROSITE" id="PS50217">
    <property type="entry name" value="BZIP"/>
    <property type="match status" value="1"/>
</dbReference>
<dbReference type="EMBL" id="JAULJE010000006">
    <property type="protein sequence ID" value="KAK1341996.1"/>
    <property type="molecule type" value="Genomic_DNA"/>
</dbReference>